<evidence type="ECO:0000313" key="2">
    <source>
        <dbReference type="Proteomes" id="UP000193642"/>
    </source>
</evidence>
<dbReference type="Proteomes" id="UP000193642">
    <property type="component" value="Unassembled WGS sequence"/>
</dbReference>
<keyword evidence="2" id="KW-1185">Reference proteome</keyword>
<protein>
    <submittedName>
        <fullName evidence="1">Uncharacterized protein</fullName>
    </submittedName>
</protein>
<sequence>MLCYNQICAIAVWRNDLKRCYLKSSVWGTPVLNPNANIQFAPFEDLVLGIGTDNLLRWRDPEIPIWKSVGTGMRLLDILQLSDLSFVGVGLDNNLYWASSLHSQWYLVPGSGSVTRIAIMRSNFAWIFGVGMDCELYYVNILQGFNAQGLRGGFKWYHVPNSGCIIDVLQLPNGYVGGIGRDNKLYYMQNFYSLGWQLAPNFNGAITGLAELSDSTLLGIGMDGSVWRMNSWDTGFPDGNGLTKSCCISAITSAI</sequence>
<dbReference type="AlphaFoldDB" id="A0A1Y2CKT0"/>
<evidence type="ECO:0000313" key="1">
    <source>
        <dbReference type="EMBL" id="ORY47628.1"/>
    </source>
</evidence>
<accession>A0A1Y2CKT0</accession>
<name>A0A1Y2CKT0_9FUNG</name>
<reference evidence="1 2" key="1">
    <citation type="submission" date="2016-07" db="EMBL/GenBank/DDBJ databases">
        <title>Pervasive Adenine N6-methylation of Active Genes in Fungi.</title>
        <authorList>
            <consortium name="DOE Joint Genome Institute"/>
            <person name="Mondo S.J."/>
            <person name="Dannebaum R.O."/>
            <person name="Kuo R.C."/>
            <person name="Labutti K."/>
            <person name="Haridas S."/>
            <person name="Kuo A."/>
            <person name="Salamov A."/>
            <person name="Ahrendt S.R."/>
            <person name="Lipzen A."/>
            <person name="Sullivan W."/>
            <person name="Andreopoulos W.B."/>
            <person name="Clum A."/>
            <person name="Lindquist E."/>
            <person name="Daum C."/>
            <person name="Ramamoorthy G.K."/>
            <person name="Gryganskyi A."/>
            <person name="Culley D."/>
            <person name="Magnuson J.K."/>
            <person name="James T.Y."/>
            <person name="O'Malley M.A."/>
            <person name="Stajich J.E."/>
            <person name="Spatafora J.W."/>
            <person name="Visel A."/>
            <person name="Grigoriev I.V."/>
        </authorList>
    </citation>
    <scope>NUCLEOTIDE SEQUENCE [LARGE SCALE GENOMIC DNA]</scope>
    <source>
        <strain evidence="1 2">JEL800</strain>
    </source>
</reference>
<dbReference type="OrthoDB" id="10058901at2759"/>
<organism evidence="1 2">
    <name type="scientific">Rhizoclosmatium globosum</name>
    <dbReference type="NCBI Taxonomy" id="329046"/>
    <lineage>
        <taxon>Eukaryota</taxon>
        <taxon>Fungi</taxon>
        <taxon>Fungi incertae sedis</taxon>
        <taxon>Chytridiomycota</taxon>
        <taxon>Chytridiomycota incertae sedis</taxon>
        <taxon>Chytridiomycetes</taxon>
        <taxon>Chytridiales</taxon>
        <taxon>Chytriomycetaceae</taxon>
        <taxon>Rhizoclosmatium</taxon>
    </lineage>
</organism>
<dbReference type="EMBL" id="MCGO01000013">
    <property type="protein sequence ID" value="ORY47628.1"/>
    <property type="molecule type" value="Genomic_DNA"/>
</dbReference>
<comment type="caution">
    <text evidence="1">The sequence shown here is derived from an EMBL/GenBank/DDBJ whole genome shotgun (WGS) entry which is preliminary data.</text>
</comment>
<gene>
    <name evidence="1" type="ORF">BCR33DRAFT_75727</name>
</gene>
<proteinExistence type="predicted"/>